<evidence type="ECO:0000259" key="1">
    <source>
        <dbReference type="PROSITE" id="PS50835"/>
    </source>
</evidence>
<gene>
    <name evidence="2" type="ORF">HPB51_024074</name>
</gene>
<evidence type="ECO:0000313" key="3">
    <source>
        <dbReference type="Proteomes" id="UP000821866"/>
    </source>
</evidence>
<dbReference type="InterPro" id="IPR009030">
    <property type="entry name" value="Growth_fac_rcpt_cys_sf"/>
</dbReference>
<dbReference type="AlphaFoldDB" id="A0A9J6EDB7"/>
<sequence length="327" mass="36415">MATEDNVGGATGFCDQPRLAIKCAFAWLLATRVYDRDGRQRRRRNRLLRPASPGGRMPLRLAFSSAGFRQYGPQTYIVSSQKRGAELEEEDEGMLRSSSLLILLASLALRTCRSTKLVAKRLQVHRVRLHDSFAMPCAAKKGVPVTQVRWTRQGGGTAWKRQALWSVSRGNLRFPKVTAVVSGYYECTGYARMPRREVLIRVRHEIKVFDRERNETGCRVGYVVSGEHCYVCRPGSFSPGGHFRNCLPCGFGSYTELHGSAFCLWCPPGKSTFRQGSTSPNECEAATTEPRQKPMLVEDETQPLLAATAVASRQAIGTQTDLELGIH</sequence>
<dbReference type="InterPro" id="IPR013783">
    <property type="entry name" value="Ig-like_fold"/>
</dbReference>
<dbReference type="EMBL" id="JABSTU010000005">
    <property type="protein sequence ID" value="KAH8032297.1"/>
    <property type="molecule type" value="Genomic_DNA"/>
</dbReference>
<comment type="caution">
    <text evidence="2">The sequence shown here is derived from an EMBL/GenBank/DDBJ whole genome shotgun (WGS) entry which is preliminary data.</text>
</comment>
<evidence type="ECO:0000313" key="2">
    <source>
        <dbReference type="EMBL" id="KAH8032297.1"/>
    </source>
</evidence>
<dbReference type="Gene3D" id="2.10.50.10">
    <property type="entry name" value="Tumor Necrosis Factor Receptor, subunit A, domain 2"/>
    <property type="match status" value="1"/>
</dbReference>
<dbReference type="SUPFAM" id="SSF57184">
    <property type="entry name" value="Growth factor receptor domain"/>
    <property type="match status" value="1"/>
</dbReference>
<proteinExistence type="predicted"/>
<dbReference type="SMART" id="SM01411">
    <property type="entry name" value="Ephrin_rec_like"/>
    <property type="match status" value="1"/>
</dbReference>
<dbReference type="InterPro" id="IPR036179">
    <property type="entry name" value="Ig-like_dom_sf"/>
</dbReference>
<dbReference type="InterPro" id="IPR007110">
    <property type="entry name" value="Ig-like_dom"/>
</dbReference>
<dbReference type="SUPFAM" id="SSF48726">
    <property type="entry name" value="Immunoglobulin"/>
    <property type="match status" value="1"/>
</dbReference>
<feature type="domain" description="Ig-like" evidence="1">
    <location>
        <begin position="131"/>
        <end position="188"/>
    </location>
</feature>
<accession>A0A9J6EDB7</accession>
<dbReference type="Gene3D" id="2.60.40.10">
    <property type="entry name" value="Immunoglobulins"/>
    <property type="match status" value="1"/>
</dbReference>
<reference evidence="2" key="2">
    <citation type="submission" date="2021-09" db="EMBL/GenBank/DDBJ databases">
        <authorList>
            <person name="Jia N."/>
            <person name="Wang J."/>
            <person name="Shi W."/>
            <person name="Du L."/>
            <person name="Sun Y."/>
            <person name="Zhan W."/>
            <person name="Jiang J."/>
            <person name="Wang Q."/>
            <person name="Zhang B."/>
            <person name="Ji P."/>
            <person name="Sakyi L.B."/>
            <person name="Cui X."/>
            <person name="Yuan T."/>
            <person name="Jiang B."/>
            <person name="Yang W."/>
            <person name="Lam T.T.-Y."/>
            <person name="Chang Q."/>
            <person name="Ding S."/>
            <person name="Wang X."/>
            <person name="Zhu J."/>
            <person name="Ruan X."/>
            <person name="Zhao L."/>
            <person name="Wei J."/>
            <person name="Que T."/>
            <person name="Du C."/>
            <person name="Cheng J."/>
            <person name="Dai P."/>
            <person name="Han X."/>
            <person name="Huang E."/>
            <person name="Gao Y."/>
            <person name="Liu J."/>
            <person name="Shao H."/>
            <person name="Ye R."/>
            <person name="Li L."/>
            <person name="Wei W."/>
            <person name="Wang X."/>
            <person name="Wang C."/>
            <person name="Huo Q."/>
            <person name="Li W."/>
            <person name="Guo W."/>
            <person name="Chen H."/>
            <person name="Chen S."/>
            <person name="Zhou L."/>
            <person name="Zhou L."/>
            <person name="Ni X."/>
            <person name="Tian J."/>
            <person name="Zhou Y."/>
            <person name="Sheng Y."/>
            <person name="Liu T."/>
            <person name="Pan Y."/>
            <person name="Xia L."/>
            <person name="Li J."/>
            <person name="Zhao F."/>
            <person name="Cao W."/>
        </authorList>
    </citation>
    <scope>NUCLEOTIDE SEQUENCE</scope>
    <source>
        <strain evidence="2">Rmic-2018</strain>
        <tissue evidence="2">Larvae</tissue>
    </source>
</reference>
<dbReference type="InterPro" id="IPR011641">
    <property type="entry name" value="Tyr-kin_ephrin_A/B_rcpt-like"/>
</dbReference>
<dbReference type="Proteomes" id="UP000821866">
    <property type="component" value="Chromosome 3"/>
</dbReference>
<organism evidence="2 3">
    <name type="scientific">Rhipicephalus microplus</name>
    <name type="common">Cattle tick</name>
    <name type="synonym">Boophilus microplus</name>
    <dbReference type="NCBI Taxonomy" id="6941"/>
    <lineage>
        <taxon>Eukaryota</taxon>
        <taxon>Metazoa</taxon>
        <taxon>Ecdysozoa</taxon>
        <taxon>Arthropoda</taxon>
        <taxon>Chelicerata</taxon>
        <taxon>Arachnida</taxon>
        <taxon>Acari</taxon>
        <taxon>Parasitiformes</taxon>
        <taxon>Ixodida</taxon>
        <taxon>Ixodoidea</taxon>
        <taxon>Ixodidae</taxon>
        <taxon>Rhipicephalinae</taxon>
        <taxon>Rhipicephalus</taxon>
        <taxon>Boophilus</taxon>
    </lineage>
</organism>
<name>A0A9J6EDB7_RHIMP</name>
<reference evidence="2" key="1">
    <citation type="journal article" date="2020" name="Cell">
        <title>Large-Scale Comparative Analyses of Tick Genomes Elucidate Their Genetic Diversity and Vector Capacities.</title>
        <authorList>
            <consortium name="Tick Genome and Microbiome Consortium (TIGMIC)"/>
            <person name="Jia N."/>
            <person name="Wang J."/>
            <person name="Shi W."/>
            <person name="Du L."/>
            <person name="Sun Y."/>
            <person name="Zhan W."/>
            <person name="Jiang J.F."/>
            <person name="Wang Q."/>
            <person name="Zhang B."/>
            <person name="Ji P."/>
            <person name="Bell-Sakyi L."/>
            <person name="Cui X.M."/>
            <person name="Yuan T.T."/>
            <person name="Jiang B.G."/>
            <person name="Yang W.F."/>
            <person name="Lam T.T."/>
            <person name="Chang Q.C."/>
            <person name="Ding S.J."/>
            <person name="Wang X.J."/>
            <person name="Zhu J.G."/>
            <person name="Ruan X.D."/>
            <person name="Zhao L."/>
            <person name="Wei J.T."/>
            <person name="Ye R.Z."/>
            <person name="Que T.C."/>
            <person name="Du C.H."/>
            <person name="Zhou Y.H."/>
            <person name="Cheng J.X."/>
            <person name="Dai P.F."/>
            <person name="Guo W.B."/>
            <person name="Han X.H."/>
            <person name="Huang E.J."/>
            <person name="Li L.F."/>
            <person name="Wei W."/>
            <person name="Gao Y.C."/>
            <person name="Liu J.Z."/>
            <person name="Shao H.Z."/>
            <person name="Wang X."/>
            <person name="Wang C.C."/>
            <person name="Yang T.C."/>
            <person name="Huo Q.B."/>
            <person name="Li W."/>
            <person name="Chen H.Y."/>
            <person name="Chen S.E."/>
            <person name="Zhou L.G."/>
            <person name="Ni X.B."/>
            <person name="Tian J.H."/>
            <person name="Sheng Y."/>
            <person name="Liu T."/>
            <person name="Pan Y.S."/>
            <person name="Xia L.Y."/>
            <person name="Li J."/>
            <person name="Zhao F."/>
            <person name="Cao W.C."/>
        </authorList>
    </citation>
    <scope>NUCLEOTIDE SEQUENCE</scope>
    <source>
        <strain evidence="2">Rmic-2018</strain>
    </source>
</reference>
<keyword evidence="3" id="KW-1185">Reference proteome</keyword>
<protein>
    <recommendedName>
        <fullName evidence="1">Ig-like domain-containing protein</fullName>
    </recommendedName>
</protein>
<dbReference type="PROSITE" id="PS50835">
    <property type="entry name" value="IG_LIKE"/>
    <property type="match status" value="1"/>
</dbReference>
<dbReference type="Pfam" id="PF07699">
    <property type="entry name" value="Ephrin_rec_like"/>
    <property type="match status" value="1"/>
</dbReference>